<feature type="region of interest" description="Disordered" evidence="1">
    <location>
        <begin position="41"/>
        <end position="66"/>
    </location>
</feature>
<feature type="region of interest" description="Disordered" evidence="1">
    <location>
        <begin position="123"/>
        <end position="149"/>
    </location>
</feature>
<organism evidence="2 3">
    <name type="scientific">Panicum virgatum</name>
    <name type="common">Blackwell switchgrass</name>
    <dbReference type="NCBI Taxonomy" id="38727"/>
    <lineage>
        <taxon>Eukaryota</taxon>
        <taxon>Viridiplantae</taxon>
        <taxon>Streptophyta</taxon>
        <taxon>Embryophyta</taxon>
        <taxon>Tracheophyta</taxon>
        <taxon>Spermatophyta</taxon>
        <taxon>Magnoliopsida</taxon>
        <taxon>Liliopsida</taxon>
        <taxon>Poales</taxon>
        <taxon>Poaceae</taxon>
        <taxon>PACMAD clade</taxon>
        <taxon>Panicoideae</taxon>
        <taxon>Panicodae</taxon>
        <taxon>Paniceae</taxon>
        <taxon>Panicinae</taxon>
        <taxon>Panicum</taxon>
        <taxon>Panicum sect. Hiantes</taxon>
    </lineage>
</organism>
<reference evidence="2" key="1">
    <citation type="submission" date="2020-05" db="EMBL/GenBank/DDBJ databases">
        <title>WGS assembly of Panicum virgatum.</title>
        <authorList>
            <person name="Lovell J.T."/>
            <person name="Jenkins J."/>
            <person name="Shu S."/>
            <person name="Juenger T.E."/>
            <person name="Schmutz J."/>
        </authorList>
    </citation>
    <scope>NUCLEOTIDE SEQUENCE</scope>
    <source>
        <strain evidence="2">AP13</strain>
    </source>
</reference>
<sequence length="149" mass="15956">MAGGCGSGRVCARLSLAFKAAREREGSAGVSVARSIEGRPWQRRGQVRGRPVRAPRRRGGASPCSCRGVSVNGQGAAGTACALKWRGRQQRGTARQQGSEAARAWQRRSVAASARALKCLRARRAGREVSGGERGERKRVERGRKMSTV</sequence>
<evidence type="ECO:0000313" key="3">
    <source>
        <dbReference type="Proteomes" id="UP000823388"/>
    </source>
</evidence>
<keyword evidence="3" id="KW-1185">Reference proteome</keyword>
<dbReference type="AlphaFoldDB" id="A0A8T0PU67"/>
<dbReference type="EMBL" id="CM029050">
    <property type="protein sequence ID" value="KAG2565220.1"/>
    <property type="molecule type" value="Genomic_DNA"/>
</dbReference>
<gene>
    <name evidence="2" type="ORF">PVAP13_7NG074951</name>
</gene>
<dbReference type="Proteomes" id="UP000823388">
    <property type="component" value="Chromosome 7N"/>
</dbReference>
<proteinExistence type="predicted"/>
<feature type="compositionally biased region" description="Basic residues" evidence="1">
    <location>
        <begin position="41"/>
        <end position="59"/>
    </location>
</feature>
<comment type="caution">
    <text evidence="2">The sequence shown here is derived from an EMBL/GenBank/DDBJ whole genome shotgun (WGS) entry which is preliminary data.</text>
</comment>
<protein>
    <submittedName>
        <fullName evidence="2">Uncharacterized protein</fullName>
    </submittedName>
</protein>
<evidence type="ECO:0000256" key="1">
    <source>
        <dbReference type="SAM" id="MobiDB-lite"/>
    </source>
</evidence>
<feature type="compositionally biased region" description="Basic and acidic residues" evidence="1">
    <location>
        <begin position="125"/>
        <end position="139"/>
    </location>
</feature>
<accession>A0A8T0PU67</accession>
<name>A0A8T0PU67_PANVG</name>
<evidence type="ECO:0000313" key="2">
    <source>
        <dbReference type="EMBL" id="KAG2565220.1"/>
    </source>
</evidence>